<feature type="domain" description="Integrase catalytic" evidence="2">
    <location>
        <begin position="1"/>
        <end position="154"/>
    </location>
</feature>
<organism evidence="3 4">
    <name type="scientific">Merluccius polli</name>
    <name type="common">Benguela hake</name>
    <name type="synonym">Merluccius cadenati</name>
    <dbReference type="NCBI Taxonomy" id="89951"/>
    <lineage>
        <taxon>Eukaryota</taxon>
        <taxon>Metazoa</taxon>
        <taxon>Chordata</taxon>
        <taxon>Craniata</taxon>
        <taxon>Vertebrata</taxon>
        <taxon>Euteleostomi</taxon>
        <taxon>Actinopterygii</taxon>
        <taxon>Neopterygii</taxon>
        <taxon>Teleostei</taxon>
        <taxon>Neoteleostei</taxon>
        <taxon>Acanthomorphata</taxon>
        <taxon>Zeiogadaria</taxon>
        <taxon>Gadariae</taxon>
        <taxon>Gadiformes</taxon>
        <taxon>Gadoidei</taxon>
        <taxon>Merlucciidae</taxon>
        <taxon>Merluccius</taxon>
    </lineage>
</organism>
<dbReference type="EMBL" id="JAOPHQ010005590">
    <property type="protein sequence ID" value="KAK0134819.1"/>
    <property type="molecule type" value="Genomic_DNA"/>
</dbReference>
<gene>
    <name evidence="3" type="primary">pol_118</name>
    <name evidence="3" type="ORF">N1851_029469</name>
</gene>
<dbReference type="GO" id="GO:0003676">
    <property type="term" value="F:nucleic acid binding"/>
    <property type="evidence" value="ECO:0007669"/>
    <property type="project" value="InterPro"/>
</dbReference>
<dbReference type="PANTHER" id="PTHR37984:SF5">
    <property type="entry name" value="PROTEIN NYNRIN-LIKE"/>
    <property type="match status" value="1"/>
</dbReference>
<comment type="caution">
    <text evidence="3">The sequence shown here is derived from an EMBL/GenBank/DDBJ whole genome shotgun (WGS) entry which is preliminary data.</text>
</comment>
<dbReference type="InterPro" id="IPR012337">
    <property type="entry name" value="RNaseH-like_sf"/>
</dbReference>
<protein>
    <submittedName>
        <fullName evidence="3">Gag-Pol polyprotein</fullName>
    </submittedName>
</protein>
<dbReference type="GO" id="GO:0015074">
    <property type="term" value="P:DNA integration"/>
    <property type="evidence" value="ECO:0007669"/>
    <property type="project" value="InterPro"/>
</dbReference>
<evidence type="ECO:0000313" key="4">
    <source>
        <dbReference type="Proteomes" id="UP001174136"/>
    </source>
</evidence>
<dbReference type="InterPro" id="IPR036397">
    <property type="entry name" value="RNaseH_sf"/>
</dbReference>
<feature type="compositionally biased region" description="Basic and acidic residues" evidence="1">
    <location>
        <begin position="321"/>
        <end position="330"/>
    </location>
</feature>
<evidence type="ECO:0000313" key="3">
    <source>
        <dbReference type="EMBL" id="KAK0134819.1"/>
    </source>
</evidence>
<evidence type="ECO:0000259" key="2">
    <source>
        <dbReference type="PROSITE" id="PS50994"/>
    </source>
</evidence>
<feature type="compositionally biased region" description="Basic and acidic residues" evidence="1">
    <location>
        <begin position="251"/>
        <end position="264"/>
    </location>
</feature>
<name>A0AA47M706_MERPO</name>
<dbReference type="PANTHER" id="PTHR37984">
    <property type="entry name" value="PROTEIN CBG26694"/>
    <property type="match status" value="1"/>
</dbReference>
<reference evidence="3" key="1">
    <citation type="journal article" date="2023" name="Front. Mar. Sci.">
        <title>A new Merluccius polli reference genome to investigate the effects of global change in West African waters.</title>
        <authorList>
            <person name="Mateo J.L."/>
            <person name="Blanco-Fernandez C."/>
            <person name="Garcia-Vazquez E."/>
            <person name="Machado-Schiaffino G."/>
        </authorList>
    </citation>
    <scope>NUCLEOTIDE SEQUENCE</scope>
    <source>
        <strain evidence="3">C29</strain>
        <tissue evidence="3">Fin</tissue>
    </source>
</reference>
<sequence length="372" mass="41327">MIKSVYGKRYMLVVNDRFSNGVETAPIKDQSVTIIIKFLSRKVKPRCEIQLEIRSDNGSAFIWKTVKSVVQQSHIKQRLGYVYHPQSQGKVKRMNQTLKGKIGKIGAHSKLSWLEALPLALMSTRSSVNSATGVQDLELGGVTAPPTPFLTYKPYYDQLTALVAAFSKQVSVIQGGAEQAPKDTEWVLLKVIKRKWSDPRWTGPYRVIERTSHAVRLDGKAPAVVWKQFHDRGSATTRASREPDMLGTDPGRNRVPELEKEPPRGVEPGDQLYLRCSGECGTSPGEKDKYKVTNATPTVIEVEGSSTWYHLNHCTKAAQPKTREDHKEELGAGVPGTDRPPQDQTQTSQEQPHDDAEAATTTIQMEGGPTRV</sequence>
<dbReference type="InterPro" id="IPR050951">
    <property type="entry name" value="Retrovirus_Pol_polyprotein"/>
</dbReference>
<dbReference type="AlphaFoldDB" id="A0AA47M706"/>
<proteinExistence type="predicted"/>
<feature type="region of interest" description="Disordered" evidence="1">
    <location>
        <begin position="233"/>
        <end position="272"/>
    </location>
</feature>
<dbReference type="SUPFAM" id="SSF53098">
    <property type="entry name" value="Ribonuclease H-like"/>
    <property type="match status" value="1"/>
</dbReference>
<feature type="compositionally biased region" description="Basic and acidic residues" evidence="1">
    <location>
        <begin position="233"/>
        <end position="244"/>
    </location>
</feature>
<accession>A0AA47M706</accession>
<dbReference type="PROSITE" id="PS50994">
    <property type="entry name" value="INTEGRASE"/>
    <property type="match status" value="1"/>
</dbReference>
<dbReference type="InterPro" id="IPR001584">
    <property type="entry name" value="Integrase_cat-core"/>
</dbReference>
<dbReference type="Proteomes" id="UP001174136">
    <property type="component" value="Unassembled WGS sequence"/>
</dbReference>
<dbReference type="Gene3D" id="3.30.420.10">
    <property type="entry name" value="Ribonuclease H-like superfamily/Ribonuclease H"/>
    <property type="match status" value="1"/>
</dbReference>
<feature type="region of interest" description="Disordered" evidence="1">
    <location>
        <begin position="317"/>
        <end position="372"/>
    </location>
</feature>
<dbReference type="Gene3D" id="2.30.30.850">
    <property type="match status" value="2"/>
</dbReference>
<keyword evidence="4" id="KW-1185">Reference proteome</keyword>
<evidence type="ECO:0000256" key="1">
    <source>
        <dbReference type="SAM" id="MobiDB-lite"/>
    </source>
</evidence>